<proteinExistence type="predicted"/>
<reference evidence="4 8" key="6">
    <citation type="submission" date="2019-04" db="EMBL/GenBank/DDBJ databases">
        <title>Methylomes of two halophilic Archaea, Haloarcula marismortui and Haloferax mediterranei.</title>
        <authorList>
            <person name="DasSarma S."/>
            <person name="DasSarma P."/>
            <person name="DasSarma S."/>
            <person name="Fomenkov A."/>
            <person name="Vincze T."/>
            <person name="Anton B.P."/>
            <person name="Roberts R.J."/>
        </authorList>
    </citation>
    <scope>NUCLEOTIDE SEQUENCE [LARGE SCALE GENOMIC DNA]</scope>
    <source>
        <strain evidence="4">ATCC 33500</strain>
        <strain evidence="8">ATCC 33500 / DSM 1411 / JCM 8866 / NBRC 14739 / NCIMB 2177 / R-4</strain>
        <plasmid evidence="4 8">pHME322</plasmid>
    </source>
</reference>
<evidence type="ECO:0000313" key="2">
    <source>
        <dbReference type="EMBL" id="AHZ24267.1"/>
    </source>
</evidence>
<dbReference type="EMBL" id="CP001870">
    <property type="protein sequence ID" value="AFK20864.1"/>
    <property type="molecule type" value="Genomic_DNA"/>
</dbReference>
<dbReference type="Proteomes" id="UP000299011">
    <property type="component" value="Plasmid pHME322"/>
</dbReference>
<protein>
    <submittedName>
        <fullName evidence="2">GlcNAc-PI de-N-acetylase</fullName>
    </submittedName>
    <submittedName>
        <fullName evidence="1 3">LmbE-like protein</fullName>
    </submittedName>
    <submittedName>
        <fullName evidence="4">PIG-L family deacetylase</fullName>
    </submittedName>
</protein>
<dbReference type="EMBL" id="AOLO01000001">
    <property type="protein sequence ID" value="EMA05346.1"/>
    <property type="molecule type" value="Genomic_DNA"/>
</dbReference>
<geneLocation type="plasmid" evidence="4 8">
    <name>pHME322</name>
</geneLocation>
<accession>I3R9F4</accession>
<dbReference type="Proteomes" id="UP000011603">
    <property type="component" value="Unassembled WGS sequence"/>
</dbReference>
<dbReference type="Proteomes" id="UP000006469">
    <property type="component" value="Plasmid pHM300"/>
</dbReference>
<evidence type="ECO:0000313" key="5">
    <source>
        <dbReference type="Proteomes" id="UP000006469"/>
    </source>
</evidence>
<evidence type="ECO:0000313" key="8">
    <source>
        <dbReference type="Proteomes" id="UP000299011"/>
    </source>
</evidence>
<dbReference type="InterPro" id="IPR024078">
    <property type="entry name" value="LmbE-like_dom_sf"/>
</dbReference>
<evidence type="ECO:0000313" key="4">
    <source>
        <dbReference type="EMBL" id="QCQ77292.1"/>
    </source>
</evidence>
<gene>
    <name evidence="1" type="ordered locus">HFX_5027</name>
    <name evidence="2" type="ORF">BM92_18870</name>
    <name evidence="3" type="ORF">C439_01065</name>
    <name evidence="4" type="ORF">E6P09_18460</name>
</gene>
<dbReference type="PANTHER" id="PTHR12993">
    <property type="entry name" value="N-ACETYLGLUCOSAMINYL-PHOSPHATIDYLINOSITOL DE-N-ACETYLASE-RELATED"/>
    <property type="match status" value="1"/>
</dbReference>
<dbReference type="InterPro" id="IPR003737">
    <property type="entry name" value="GlcNAc_PI_deacetylase-related"/>
</dbReference>
<dbReference type="EMBL" id="CP007553">
    <property type="protein sequence ID" value="AHZ24267.1"/>
    <property type="molecule type" value="Genomic_DNA"/>
</dbReference>
<reference evidence="3 6" key="3">
    <citation type="journal article" date="2014" name="PLoS Genet.">
        <title>Phylogenetically driven sequencing of extremely halophilic archaea reveals strategies for static and dynamic osmo-response.</title>
        <authorList>
            <person name="Becker E.A."/>
            <person name="Seitzer P.M."/>
            <person name="Tritt A."/>
            <person name="Larsen D."/>
            <person name="Krusor M."/>
            <person name="Yao A.I."/>
            <person name="Wu D."/>
            <person name="Madern D."/>
            <person name="Eisen J.A."/>
            <person name="Darling A.E."/>
            <person name="Facciotti M.T."/>
        </authorList>
    </citation>
    <scope>NUCLEOTIDE SEQUENCE [LARGE SCALE GENOMIC DNA]</scope>
    <source>
        <strain evidence="3">ATCC 33500</strain>
        <strain evidence="6">ATCC 33500 / DSM 1411 / JCM 8866 / NBRC 14739 / NCIMB 2177 / R-4</strain>
    </source>
</reference>
<dbReference type="KEGG" id="hme:HFX_5027"/>
<dbReference type="Gene3D" id="3.40.50.10320">
    <property type="entry name" value="LmbE-like"/>
    <property type="match status" value="1"/>
</dbReference>
<dbReference type="RefSeq" id="WP_004056418.1">
    <property type="nucleotide sequence ID" value="NC_017943.1"/>
</dbReference>
<dbReference type="SUPFAM" id="SSF102588">
    <property type="entry name" value="LmbE-like"/>
    <property type="match status" value="1"/>
</dbReference>
<dbReference type="AlphaFoldDB" id="I3R9F4"/>
<evidence type="ECO:0000313" key="1">
    <source>
        <dbReference type="EMBL" id="AFK20864.1"/>
    </source>
</evidence>
<reference evidence="1" key="5">
    <citation type="submission" date="2014-05" db="EMBL/GenBank/DDBJ databases">
        <authorList>
            <person name="Wang L."/>
            <person name="Yang H."/>
            <person name="Xiang H."/>
        </authorList>
    </citation>
    <scope>NUCLEOTIDE SEQUENCE</scope>
    <source>
        <strain evidence="1">CGMCC 1.2087</strain>
        <plasmid evidence="1">pHM300</plasmid>
    </source>
</reference>
<dbReference type="PANTHER" id="PTHR12993:SF30">
    <property type="entry name" value="N-ACETYL-ALPHA-D-GLUCOSAMINYL L-MALATE DEACETYLASE 1"/>
    <property type="match status" value="1"/>
</dbReference>
<sequence>MKLLAIVAHPDDAAIFCGGTLAKHAERGDHVTVAHMTRGEYGGLGSDTEEDVATVRTEESRAAGDVLGVDEVEFLGFKDGRVEYSLENRLALVDTLRKYDPDVVLTHFKDDMHPDHQATARLVTDAYYMASLPLVETDFEPCDPDNIYFFGKPTSSFEAETFVDISGYLDTKIGALEQHVSQIDFLIDHGGIDAEFDNLVDSLRAEGMTLGKRVGCEAAEGFAPLHEQARDFLMD</sequence>
<evidence type="ECO:0000313" key="7">
    <source>
        <dbReference type="Proteomes" id="UP000027075"/>
    </source>
</evidence>
<geneLocation type="plasmid" evidence="2 7">
    <name>HMPLAS2</name>
</geneLocation>
<reference evidence="1 5" key="2">
    <citation type="journal article" date="2012" name="J. Bacteriol.">
        <title>Complete genome sequence of the metabolically versatile halophilic archaeon Haloferax mediterranei, a poly(3-hydroxybutyrate-co-3-hydroxyvalerate) producer.</title>
        <authorList>
            <person name="Han J."/>
            <person name="Zhang F."/>
            <person name="Hou J."/>
            <person name="Liu X."/>
            <person name="Li M."/>
            <person name="Liu H."/>
            <person name="Cai L."/>
            <person name="Zhang B."/>
            <person name="Chen Y."/>
            <person name="Zhou J."/>
            <person name="Hu S."/>
            <person name="Xiang H."/>
        </authorList>
    </citation>
    <scope>NUCLEOTIDE SEQUENCE [LARGE SCALE GENOMIC DNA]</scope>
    <source>
        <strain evidence="5">ATCC 33500 / DSM 1411 / JCM 8866 / NBRC 14739 / NCIMB 2177 / R-4</strain>
        <strain evidence="1">CGMCC 1.2087</strain>
        <plasmid evidence="5">pHM300</plasmid>
    </source>
</reference>
<evidence type="ECO:0000313" key="3">
    <source>
        <dbReference type="EMBL" id="EMA05346.1"/>
    </source>
</evidence>
<geneLocation type="plasmid" evidence="1 5">
    <name>pHM300</name>
</geneLocation>
<dbReference type="Proteomes" id="UP000027075">
    <property type="component" value="Plasmid HMPLAS2"/>
</dbReference>
<dbReference type="PATRIC" id="fig|523841.21.peg.216"/>
<organism evidence="1 5">
    <name type="scientific">Haloferax mediterranei (strain ATCC 33500 / DSM 1411 / JCM 8866 / NBRC 14739 / NCIMB 2177 / R-4)</name>
    <name type="common">Halobacterium mediterranei</name>
    <dbReference type="NCBI Taxonomy" id="523841"/>
    <lineage>
        <taxon>Archaea</taxon>
        <taxon>Methanobacteriati</taxon>
        <taxon>Methanobacteriota</taxon>
        <taxon>Stenosarchaea group</taxon>
        <taxon>Halobacteria</taxon>
        <taxon>Halobacteriales</taxon>
        <taxon>Haloferacaceae</taxon>
        <taxon>Haloferax</taxon>
    </lineage>
</organism>
<dbReference type="Pfam" id="PF02585">
    <property type="entry name" value="PIG-L"/>
    <property type="match status" value="1"/>
</dbReference>
<keyword evidence="6" id="KW-1185">Reference proteome</keyword>
<keyword evidence="1" id="KW-0614">Plasmid</keyword>
<dbReference type="EMBL" id="CP039141">
    <property type="protein sequence ID" value="QCQ77292.1"/>
    <property type="molecule type" value="Genomic_DNA"/>
</dbReference>
<dbReference type="GO" id="GO:0016811">
    <property type="term" value="F:hydrolase activity, acting on carbon-nitrogen (but not peptide) bonds, in linear amides"/>
    <property type="evidence" value="ECO:0007669"/>
    <property type="project" value="TreeGrafter"/>
</dbReference>
<dbReference type="GeneID" id="40158443"/>
<reference evidence="1" key="1">
    <citation type="journal article" date="2012" name="Appl. Environ. Microbiol.">
        <title>Identification of the haloarchaeal phasin (PhaP) that functions in polyhydroxyalkanoate accumulation and granule formation in Haloferax mediterranei.</title>
        <authorList>
            <person name="Cai S."/>
            <person name="Cai L."/>
            <person name="Liu H."/>
            <person name="Liu X."/>
            <person name="Han J."/>
            <person name="Zhou J."/>
            <person name="Xiang H."/>
        </authorList>
    </citation>
    <scope>NUCLEOTIDE SEQUENCE</scope>
    <source>
        <strain evidence="1">CGMCC 1.2087</strain>
    </source>
</reference>
<name>I3R9F4_HALMT</name>
<dbReference type="HOGENOM" id="CLU_049311_3_1_2"/>
<reference evidence="2 7" key="4">
    <citation type="submission" date="2014-04" db="EMBL/GenBank/DDBJ databases">
        <title>Transcriptional profiles of Haloferax mediterranei on the basis of nitrogen availability.</title>
        <authorList>
            <person name="Bautista V."/>
        </authorList>
    </citation>
    <scope>NUCLEOTIDE SEQUENCE [LARGE SCALE GENOMIC DNA]</scope>
    <source>
        <strain evidence="2">ATCC 33500</strain>
        <strain evidence="7">ATCC 33500 / DSM 1411 / JCM 8866 / NBRC 14739 / NCIMB 2177 / R-4</strain>
        <plasmid evidence="2">HMPLAS2</plasmid>
        <plasmid evidence="7">Plasmid HMPLAS2</plasmid>
    </source>
</reference>
<evidence type="ECO:0000313" key="6">
    <source>
        <dbReference type="Proteomes" id="UP000011603"/>
    </source>
</evidence>
<dbReference type="OrthoDB" id="70547at2157"/>